<evidence type="ECO:0000259" key="2">
    <source>
        <dbReference type="Pfam" id="PF13843"/>
    </source>
</evidence>
<keyword evidence="4" id="KW-1185">Reference proteome</keyword>
<proteinExistence type="predicted"/>
<evidence type="ECO:0000313" key="3">
    <source>
        <dbReference type="EMBL" id="KAG8230195.1"/>
    </source>
</evidence>
<sequence>MDAGPIHTLLSETSEDEDILPSDDEEAAEEDPCDLEEHDSVEQEAADIEEEEEEEVGEEEGEGDQSTSDKQQTRDHYIGRDGSTKWHKTPPDRSPKEDLQVVEPSGPRGMAKEAESLVQMWKCFVTEEMLDMIVTHTNQKIVERYGLDYQNEITNKCEIVGVIGLLYLAGVFSSSRMKLEEFWADDGSGVEIFRAAMSLERFRFLLQNLRFEDNAQAQSRKSVDKLASVRALLNVFALNCVSNFSTGEAATIDEVRESFRGRCSFKRFMYDKPVHYGFKVYALCDSRSYYIKNLDVVADSDVQAGNNAPEEIVKRLVTPIKGTGRTVIVESSFASLSLAKTLLEEFNLRVVGNMSRKHPEIPAEFLDTKKRATLSSTVGYSGPMTLCSYLPENDTALLLLSTRPRYSTETPEEPADVHCTLELINYYNNTNGCVDDIDEICGKYSAARNCRSMPLTIFFALLNVAGLNTQVLHQEIYGETVVRRRFLKSLAIALVRDGSQDRYSNFGLVNLDNGSQSRRLLMSGPEPAVKRLKTGATRCSFCPRSRDRKTHTYCSKCNRAICKEHAESICKECFVTKDN</sequence>
<gene>
    <name evidence="3" type="ORF">J437_LFUL009875</name>
</gene>
<dbReference type="EMBL" id="KZ308470">
    <property type="protein sequence ID" value="KAG8230195.1"/>
    <property type="molecule type" value="Genomic_DNA"/>
</dbReference>
<protein>
    <recommendedName>
        <fullName evidence="2">PiggyBac transposable element-derived protein domain-containing protein</fullName>
    </recommendedName>
</protein>
<evidence type="ECO:0000256" key="1">
    <source>
        <dbReference type="SAM" id="MobiDB-lite"/>
    </source>
</evidence>
<reference evidence="3" key="2">
    <citation type="submission" date="2017-10" db="EMBL/GenBank/DDBJ databases">
        <title>Ladona fulva Genome sequencing and assembly.</title>
        <authorList>
            <person name="Murali S."/>
            <person name="Richards S."/>
            <person name="Bandaranaike D."/>
            <person name="Bellair M."/>
            <person name="Blankenburg K."/>
            <person name="Chao H."/>
            <person name="Dinh H."/>
            <person name="Doddapaneni H."/>
            <person name="Dugan-Rocha S."/>
            <person name="Elkadiri S."/>
            <person name="Gnanaolivu R."/>
            <person name="Hernandez B."/>
            <person name="Skinner E."/>
            <person name="Javaid M."/>
            <person name="Lee S."/>
            <person name="Li M."/>
            <person name="Ming W."/>
            <person name="Munidasa M."/>
            <person name="Muniz J."/>
            <person name="Nguyen L."/>
            <person name="Hughes D."/>
            <person name="Osuji N."/>
            <person name="Pu L.-L."/>
            <person name="Puazo M."/>
            <person name="Qu C."/>
            <person name="Quiroz J."/>
            <person name="Raj R."/>
            <person name="Weissenberger G."/>
            <person name="Xin Y."/>
            <person name="Zou X."/>
            <person name="Han Y."/>
            <person name="Worley K."/>
            <person name="Muzny D."/>
            <person name="Gibbs R."/>
        </authorList>
    </citation>
    <scope>NUCLEOTIDE SEQUENCE</scope>
    <source>
        <strain evidence="3">Sampled in the wild</strain>
    </source>
</reference>
<dbReference type="InterPro" id="IPR029526">
    <property type="entry name" value="PGBD"/>
</dbReference>
<reference evidence="3" key="1">
    <citation type="submission" date="2013-04" db="EMBL/GenBank/DDBJ databases">
        <authorList>
            <person name="Qu J."/>
            <person name="Murali S.C."/>
            <person name="Bandaranaike D."/>
            <person name="Bellair M."/>
            <person name="Blankenburg K."/>
            <person name="Chao H."/>
            <person name="Dinh H."/>
            <person name="Doddapaneni H."/>
            <person name="Downs B."/>
            <person name="Dugan-Rocha S."/>
            <person name="Elkadiri S."/>
            <person name="Gnanaolivu R.D."/>
            <person name="Hernandez B."/>
            <person name="Javaid M."/>
            <person name="Jayaseelan J.C."/>
            <person name="Lee S."/>
            <person name="Li M."/>
            <person name="Ming W."/>
            <person name="Munidasa M."/>
            <person name="Muniz J."/>
            <person name="Nguyen L."/>
            <person name="Ongeri F."/>
            <person name="Osuji N."/>
            <person name="Pu L.-L."/>
            <person name="Puazo M."/>
            <person name="Qu C."/>
            <person name="Quiroz J."/>
            <person name="Raj R."/>
            <person name="Weissenberger G."/>
            <person name="Xin Y."/>
            <person name="Zou X."/>
            <person name="Han Y."/>
            <person name="Richards S."/>
            <person name="Worley K."/>
            <person name="Muzny D."/>
            <person name="Gibbs R."/>
        </authorList>
    </citation>
    <scope>NUCLEOTIDE SEQUENCE</scope>
    <source>
        <strain evidence="3">Sampled in the wild</strain>
    </source>
</reference>
<feature type="compositionally biased region" description="Basic and acidic residues" evidence="1">
    <location>
        <begin position="71"/>
        <end position="99"/>
    </location>
</feature>
<dbReference type="Proteomes" id="UP000792457">
    <property type="component" value="Unassembled WGS sequence"/>
</dbReference>
<dbReference type="Pfam" id="PF13843">
    <property type="entry name" value="DDE_Tnp_1_7"/>
    <property type="match status" value="1"/>
</dbReference>
<accession>A0A8K0NZI9</accession>
<name>A0A8K0NZI9_LADFU</name>
<dbReference type="PANTHER" id="PTHR46599:SF3">
    <property type="entry name" value="PIGGYBAC TRANSPOSABLE ELEMENT-DERIVED PROTEIN 4"/>
    <property type="match status" value="1"/>
</dbReference>
<dbReference type="AlphaFoldDB" id="A0A8K0NZI9"/>
<feature type="domain" description="PiggyBac transposable element-derived protein" evidence="2">
    <location>
        <begin position="119"/>
        <end position="468"/>
    </location>
</feature>
<feature type="region of interest" description="Disordered" evidence="1">
    <location>
        <begin position="1"/>
        <end position="111"/>
    </location>
</feature>
<comment type="caution">
    <text evidence="3">The sequence shown here is derived from an EMBL/GenBank/DDBJ whole genome shotgun (WGS) entry which is preliminary data.</text>
</comment>
<dbReference type="PANTHER" id="PTHR46599">
    <property type="entry name" value="PIGGYBAC TRANSPOSABLE ELEMENT-DERIVED PROTEIN 4"/>
    <property type="match status" value="1"/>
</dbReference>
<organism evidence="3 4">
    <name type="scientific">Ladona fulva</name>
    <name type="common">Scarce chaser dragonfly</name>
    <name type="synonym">Libellula fulva</name>
    <dbReference type="NCBI Taxonomy" id="123851"/>
    <lineage>
        <taxon>Eukaryota</taxon>
        <taxon>Metazoa</taxon>
        <taxon>Ecdysozoa</taxon>
        <taxon>Arthropoda</taxon>
        <taxon>Hexapoda</taxon>
        <taxon>Insecta</taxon>
        <taxon>Pterygota</taxon>
        <taxon>Palaeoptera</taxon>
        <taxon>Odonata</taxon>
        <taxon>Epiprocta</taxon>
        <taxon>Anisoptera</taxon>
        <taxon>Libelluloidea</taxon>
        <taxon>Libellulidae</taxon>
        <taxon>Ladona</taxon>
    </lineage>
</organism>
<dbReference type="OrthoDB" id="10057959at2759"/>
<feature type="compositionally biased region" description="Acidic residues" evidence="1">
    <location>
        <begin position="13"/>
        <end position="63"/>
    </location>
</feature>
<evidence type="ECO:0000313" key="4">
    <source>
        <dbReference type="Proteomes" id="UP000792457"/>
    </source>
</evidence>